<reference evidence="9 10" key="1">
    <citation type="submission" date="2018-03" db="EMBL/GenBank/DDBJ databases">
        <title>The ancient ancestry and fast evolution of plastids.</title>
        <authorList>
            <person name="Moore K.R."/>
            <person name="Magnabosco C."/>
            <person name="Momper L."/>
            <person name="Gold D.A."/>
            <person name="Bosak T."/>
            <person name="Fournier G.P."/>
        </authorList>
    </citation>
    <scope>NUCLEOTIDE SEQUENCE [LARGE SCALE GENOMIC DNA]</scope>
    <source>
        <strain evidence="9 10">CCALA 037</strain>
    </source>
</reference>
<evidence type="ECO:0000256" key="3">
    <source>
        <dbReference type="ARBA" id="ARBA00022553"/>
    </source>
</evidence>
<dbReference type="InterPro" id="IPR036097">
    <property type="entry name" value="HisK_dim/P_sf"/>
</dbReference>
<keyword evidence="5 9" id="KW-0418">Kinase</keyword>
<dbReference type="Proteomes" id="UP000238937">
    <property type="component" value="Unassembled WGS sequence"/>
</dbReference>
<dbReference type="InterPro" id="IPR050351">
    <property type="entry name" value="BphY/WalK/GraS-like"/>
</dbReference>
<organism evidence="9 10">
    <name type="scientific">Chamaesiphon polymorphus CCALA 037</name>
    <dbReference type="NCBI Taxonomy" id="2107692"/>
    <lineage>
        <taxon>Bacteria</taxon>
        <taxon>Bacillati</taxon>
        <taxon>Cyanobacteriota</taxon>
        <taxon>Cyanophyceae</taxon>
        <taxon>Gomontiellales</taxon>
        <taxon>Chamaesiphonaceae</taxon>
        <taxon>Chamaesiphon</taxon>
    </lineage>
</organism>
<dbReference type="Gene3D" id="3.30.565.10">
    <property type="entry name" value="Histidine kinase-like ATPase, C-terminal domain"/>
    <property type="match status" value="1"/>
</dbReference>
<keyword evidence="3" id="KW-0597">Phosphoprotein</keyword>
<evidence type="ECO:0000256" key="2">
    <source>
        <dbReference type="ARBA" id="ARBA00012438"/>
    </source>
</evidence>
<dbReference type="Gene3D" id="1.10.287.130">
    <property type="match status" value="1"/>
</dbReference>
<dbReference type="PRINTS" id="PR00344">
    <property type="entry name" value="BCTRLSENSOR"/>
</dbReference>
<accession>A0A2T1GGZ3</accession>
<dbReference type="Pfam" id="PF02518">
    <property type="entry name" value="HATPase_c"/>
    <property type="match status" value="1"/>
</dbReference>
<dbReference type="EMBL" id="PVWO01000101">
    <property type="protein sequence ID" value="PSB56931.1"/>
    <property type="molecule type" value="Genomic_DNA"/>
</dbReference>
<keyword evidence="6" id="KW-0902">Two-component regulatory system</keyword>
<dbReference type="InterPro" id="IPR003594">
    <property type="entry name" value="HATPase_dom"/>
</dbReference>
<dbReference type="PANTHER" id="PTHR45453:SF1">
    <property type="entry name" value="PHOSPHATE REGULON SENSOR PROTEIN PHOR"/>
    <property type="match status" value="1"/>
</dbReference>
<dbReference type="PROSITE" id="PS51257">
    <property type="entry name" value="PROKAR_LIPOPROTEIN"/>
    <property type="match status" value="1"/>
</dbReference>
<comment type="catalytic activity">
    <reaction evidence="1">
        <text>ATP + protein L-histidine = ADP + protein N-phospho-L-histidine.</text>
        <dbReference type="EC" id="2.7.13.3"/>
    </reaction>
</comment>
<dbReference type="SMART" id="SM00387">
    <property type="entry name" value="HATPase_c"/>
    <property type="match status" value="1"/>
</dbReference>
<dbReference type="InterPro" id="IPR004358">
    <property type="entry name" value="Sig_transdc_His_kin-like_C"/>
</dbReference>
<evidence type="ECO:0000256" key="5">
    <source>
        <dbReference type="ARBA" id="ARBA00022777"/>
    </source>
</evidence>
<keyword evidence="7" id="KW-1133">Transmembrane helix</keyword>
<gene>
    <name evidence="9" type="ORF">C7B77_10155</name>
</gene>
<feature type="transmembrane region" description="Helical" evidence="7">
    <location>
        <begin position="189"/>
        <end position="212"/>
    </location>
</feature>
<dbReference type="GO" id="GO:0016036">
    <property type="term" value="P:cellular response to phosphate starvation"/>
    <property type="evidence" value="ECO:0007669"/>
    <property type="project" value="TreeGrafter"/>
</dbReference>
<evidence type="ECO:0000256" key="4">
    <source>
        <dbReference type="ARBA" id="ARBA00022679"/>
    </source>
</evidence>
<evidence type="ECO:0000313" key="9">
    <source>
        <dbReference type="EMBL" id="PSB56931.1"/>
    </source>
</evidence>
<dbReference type="InterPro" id="IPR036890">
    <property type="entry name" value="HATPase_C_sf"/>
</dbReference>
<evidence type="ECO:0000256" key="1">
    <source>
        <dbReference type="ARBA" id="ARBA00000085"/>
    </source>
</evidence>
<dbReference type="SUPFAM" id="SSF55874">
    <property type="entry name" value="ATPase domain of HSP90 chaperone/DNA topoisomerase II/histidine kinase"/>
    <property type="match status" value="1"/>
</dbReference>
<evidence type="ECO:0000259" key="8">
    <source>
        <dbReference type="PROSITE" id="PS50109"/>
    </source>
</evidence>
<dbReference type="GO" id="GO:0000155">
    <property type="term" value="F:phosphorelay sensor kinase activity"/>
    <property type="evidence" value="ECO:0007669"/>
    <property type="project" value="InterPro"/>
</dbReference>
<dbReference type="SUPFAM" id="SSF47384">
    <property type="entry name" value="Homodimeric domain of signal transducing histidine kinase"/>
    <property type="match status" value="1"/>
</dbReference>
<comment type="caution">
    <text evidence="9">The sequence shown here is derived from an EMBL/GenBank/DDBJ whole genome shotgun (WGS) entry which is preliminary data.</text>
</comment>
<dbReference type="SMART" id="SM00388">
    <property type="entry name" value="HisKA"/>
    <property type="match status" value="1"/>
</dbReference>
<dbReference type="InterPro" id="IPR003661">
    <property type="entry name" value="HisK_dim/P_dom"/>
</dbReference>
<dbReference type="OrthoDB" id="594725at2"/>
<keyword evidence="10" id="KW-1185">Reference proteome</keyword>
<dbReference type="PROSITE" id="PS50109">
    <property type="entry name" value="HIS_KIN"/>
    <property type="match status" value="1"/>
</dbReference>
<feature type="domain" description="Histidine kinase" evidence="8">
    <location>
        <begin position="232"/>
        <end position="451"/>
    </location>
</feature>
<protein>
    <recommendedName>
        <fullName evidence="2">histidine kinase</fullName>
        <ecNumber evidence="2">2.7.13.3</ecNumber>
    </recommendedName>
</protein>
<dbReference type="CDD" id="cd00082">
    <property type="entry name" value="HisKA"/>
    <property type="match status" value="1"/>
</dbReference>
<keyword evidence="7" id="KW-0812">Transmembrane</keyword>
<keyword evidence="7" id="KW-0472">Membrane</keyword>
<dbReference type="GO" id="GO:0005886">
    <property type="term" value="C:plasma membrane"/>
    <property type="evidence" value="ECO:0007669"/>
    <property type="project" value="TreeGrafter"/>
</dbReference>
<dbReference type="Pfam" id="PF00512">
    <property type="entry name" value="HisKA"/>
    <property type="match status" value="1"/>
</dbReference>
<dbReference type="EC" id="2.7.13.3" evidence="2"/>
<proteinExistence type="predicted"/>
<dbReference type="FunFam" id="3.30.565.10:FF:000006">
    <property type="entry name" value="Sensor histidine kinase WalK"/>
    <property type="match status" value="1"/>
</dbReference>
<dbReference type="GO" id="GO:0004721">
    <property type="term" value="F:phosphoprotein phosphatase activity"/>
    <property type="evidence" value="ECO:0007669"/>
    <property type="project" value="TreeGrafter"/>
</dbReference>
<dbReference type="CDD" id="cd00075">
    <property type="entry name" value="HATPase"/>
    <property type="match status" value="1"/>
</dbReference>
<dbReference type="InterPro" id="IPR005467">
    <property type="entry name" value="His_kinase_dom"/>
</dbReference>
<keyword evidence="4" id="KW-0808">Transferase</keyword>
<evidence type="ECO:0000313" key="10">
    <source>
        <dbReference type="Proteomes" id="UP000238937"/>
    </source>
</evidence>
<dbReference type="AlphaFoldDB" id="A0A2T1GGZ3"/>
<dbReference type="RefSeq" id="WP_106303686.1">
    <property type="nucleotide sequence ID" value="NZ_PVWO01000101.1"/>
</dbReference>
<dbReference type="InterPro" id="IPR049835">
    <property type="entry name" value="RppB"/>
</dbReference>
<dbReference type="PANTHER" id="PTHR45453">
    <property type="entry name" value="PHOSPHATE REGULON SENSOR PROTEIN PHOR"/>
    <property type="match status" value="1"/>
</dbReference>
<evidence type="ECO:0000256" key="7">
    <source>
        <dbReference type="SAM" id="Phobius"/>
    </source>
</evidence>
<evidence type="ECO:0000256" key="6">
    <source>
        <dbReference type="ARBA" id="ARBA00023012"/>
    </source>
</evidence>
<dbReference type="NCBIfam" id="NF041735">
    <property type="entry name" value="hist_kin_RppB"/>
    <property type="match status" value="1"/>
</dbReference>
<name>A0A2T1GGZ3_9CYAN</name>
<sequence length="454" mass="51334">METSRNVDRLFRRKRWLLTLTYASVMGCTLGLVGYVFDRIVTNLSYRSVQKEITSLASNIHDNVEYKLAIPGRIPADIYAKIPELCPIYLNCQTQWQQQHRHTLVNIDRYYASFMDTSGKTRATLGIYPNVLKSSLSSLENSRWDHFHDRSGKGYQQLTLEIHTPNRQLWGYLQVGRDLTDIHEYLNNIHLIITIGIIAIGFIVAIASWYLAGLAMRPLSQSYQQMQKFTADAAHELRTPLATLQVIIENGRAEYQHIAPELTNWFDRIERQNIRIAGLVNDLLFLSSLDRPDNKPSLEPCCLTEIVLDLVEEFAIPATAKSIDICSDLDPDVEIWVDGNSEQLYRMGANLIDNAIKYTPTGGKVAVSLTQNLNDISFQVKDNGIGISDPDKELIFNRFHRIESKSLPPQQSTGLGLAIAKSIVDVHGGKLTVWSQIGKGSIFTVKFIRSLKIN</sequence>
<feature type="transmembrane region" description="Helical" evidence="7">
    <location>
        <begin position="16"/>
        <end position="37"/>
    </location>
</feature>